<evidence type="ECO:0000313" key="8">
    <source>
        <dbReference type="RefSeq" id="XP_022137232.1"/>
    </source>
</evidence>
<dbReference type="GO" id="GO:0005829">
    <property type="term" value="C:cytosol"/>
    <property type="evidence" value="ECO:0007669"/>
    <property type="project" value="TreeGrafter"/>
</dbReference>
<dbReference type="OrthoDB" id="47007at2759"/>
<dbReference type="SUPFAM" id="SSF51735">
    <property type="entry name" value="NAD(P)-binding Rossmann-fold domains"/>
    <property type="match status" value="1"/>
</dbReference>
<evidence type="ECO:0000256" key="5">
    <source>
        <dbReference type="ARBA" id="ARBA00023002"/>
    </source>
</evidence>
<accession>A0A6J1C7P2</accession>
<dbReference type="InterPro" id="IPR002347">
    <property type="entry name" value="SDR_fam"/>
</dbReference>
<comment type="subcellular location">
    <subcellularLocation>
        <location evidence="1">Membrane</location>
        <topology evidence="1">Single-pass type II membrane protein</topology>
    </subcellularLocation>
</comment>
<dbReference type="Gene3D" id="3.40.50.720">
    <property type="entry name" value="NAD(P)-binding Rossmann-like Domain"/>
    <property type="match status" value="1"/>
</dbReference>
<dbReference type="GO" id="GO:0016020">
    <property type="term" value="C:membrane"/>
    <property type="evidence" value="ECO:0007669"/>
    <property type="project" value="UniProtKB-SubCell"/>
</dbReference>
<evidence type="ECO:0000256" key="3">
    <source>
        <dbReference type="ARBA" id="ARBA00022857"/>
    </source>
</evidence>
<dbReference type="RefSeq" id="XP_022137232.1">
    <property type="nucleotide sequence ID" value="XM_022281540.1"/>
</dbReference>
<organism evidence="7 8">
    <name type="scientific">Momordica charantia</name>
    <name type="common">Bitter gourd</name>
    <name type="synonym">Balsam pear</name>
    <dbReference type="NCBI Taxonomy" id="3673"/>
    <lineage>
        <taxon>Eukaryota</taxon>
        <taxon>Viridiplantae</taxon>
        <taxon>Streptophyta</taxon>
        <taxon>Embryophyta</taxon>
        <taxon>Tracheophyta</taxon>
        <taxon>Spermatophyta</taxon>
        <taxon>Magnoliopsida</taxon>
        <taxon>eudicotyledons</taxon>
        <taxon>Gunneridae</taxon>
        <taxon>Pentapetalae</taxon>
        <taxon>rosids</taxon>
        <taxon>fabids</taxon>
        <taxon>Cucurbitales</taxon>
        <taxon>Cucurbitaceae</taxon>
        <taxon>Momordiceae</taxon>
        <taxon>Momordica</taxon>
    </lineage>
</organism>
<proteinExistence type="inferred from homology"/>
<dbReference type="PRINTS" id="PR00080">
    <property type="entry name" value="SDRFAMILY"/>
</dbReference>
<gene>
    <name evidence="8" type="primary">LOC111008744</name>
</gene>
<dbReference type="NCBIfam" id="NF004825">
    <property type="entry name" value="PRK06181.1"/>
    <property type="match status" value="1"/>
</dbReference>
<dbReference type="InterPro" id="IPR036291">
    <property type="entry name" value="NAD(P)-bd_dom_sf"/>
</dbReference>
<dbReference type="PRINTS" id="PR00081">
    <property type="entry name" value="GDHRDH"/>
</dbReference>
<evidence type="ECO:0000313" key="7">
    <source>
        <dbReference type="Proteomes" id="UP000504603"/>
    </source>
</evidence>
<dbReference type="PANTHER" id="PTHR43391">
    <property type="entry name" value="RETINOL DEHYDROGENASE-RELATED"/>
    <property type="match status" value="1"/>
</dbReference>
<evidence type="ECO:0000256" key="6">
    <source>
        <dbReference type="RuleBase" id="RU000363"/>
    </source>
</evidence>
<dbReference type="GO" id="GO:0072582">
    <property type="term" value="F:17-beta-hydroxysteroid dehydrogenase (NADP+) activity"/>
    <property type="evidence" value="ECO:0007669"/>
    <property type="project" value="TreeGrafter"/>
</dbReference>
<evidence type="ECO:0000256" key="2">
    <source>
        <dbReference type="ARBA" id="ARBA00006484"/>
    </source>
</evidence>
<dbReference type="InterPro" id="IPR020904">
    <property type="entry name" value="Sc_DH/Rdtase_CS"/>
</dbReference>
<dbReference type="GeneID" id="111008744"/>
<keyword evidence="7" id="KW-1185">Reference proteome</keyword>
<comment type="similarity">
    <text evidence="2 6">Belongs to the short-chain dehydrogenases/reductases (SDR) family.</text>
</comment>
<dbReference type="PROSITE" id="PS00061">
    <property type="entry name" value="ADH_SHORT"/>
    <property type="match status" value="1"/>
</dbReference>
<dbReference type="AlphaFoldDB" id="A0A6J1C7P2"/>
<keyword evidence="3" id="KW-0521">NADP</keyword>
<dbReference type="Pfam" id="PF00106">
    <property type="entry name" value="adh_short"/>
    <property type="match status" value="1"/>
</dbReference>
<dbReference type="GO" id="GO:0008202">
    <property type="term" value="P:steroid metabolic process"/>
    <property type="evidence" value="ECO:0007669"/>
    <property type="project" value="TreeGrafter"/>
</dbReference>
<name>A0A6J1C7P2_MOMCH</name>
<dbReference type="KEGG" id="mcha:111008744"/>
<reference evidence="8" key="1">
    <citation type="submission" date="2025-08" db="UniProtKB">
        <authorList>
            <consortium name="RefSeq"/>
        </authorList>
    </citation>
    <scope>IDENTIFICATION</scope>
    <source>
        <strain evidence="8">OHB3-1</strain>
    </source>
</reference>
<sequence length="355" mass="39570">MMMNILHSFLNLVAPPFTFVSLFLLLPPYQALKSFLSIVSALFSENVAYKVILITGASSGIGEHLAYEYAKRGAFLVLVGRREEPLEEVADIARCFGSRDVLTIGADVSNLEDCRRIIDETINHFGRIDHLVNNAAITHLVMFEDITDIAAFKQIMDINYWGAVYMTHLAIPYLRFSRGKIVALSAPPAWLPAPRMSIYNSSKAAIKSMFETLRVELGADISVVIVTPGFVESELTQGKALNAQGKMELRQDMRDALIGLVPVESAEAFARAVVKGICRGDRYVTEPPWYDALYYWKAFCPELVEWSYRILAMPRAGAAEHDALTKQALDFTGGKRLLYPPSICSTDLKPGYKNF</sequence>
<keyword evidence="4" id="KW-0735">Signal-anchor</keyword>
<keyword evidence="4" id="KW-0812">Transmembrane</keyword>
<evidence type="ECO:0000256" key="1">
    <source>
        <dbReference type="ARBA" id="ARBA00004606"/>
    </source>
</evidence>
<dbReference type="PANTHER" id="PTHR43391:SF89">
    <property type="entry name" value="11-BETA-HYDROXYSTEROID DEHYDROGENASE 1A-RELATED"/>
    <property type="match status" value="1"/>
</dbReference>
<evidence type="ECO:0000256" key="4">
    <source>
        <dbReference type="ARBA" id="ARBA00022968"/>
    </source>
</evidence>
<dbReference type="Proteomes" id="UP000504603">
    <property type="component" value="Unplaced"/>
</dbReference>
<protein>
    <submittedName>
        <fullName evidence="8">11-beta-hydroxysteroid dehydrogenase 1B-like</fullName>
    </submittedName>
</protein>
<keyword evidence="5" id="KW-0560">Oxidoreductase</keyword>